<geneLocation type="plasmid" evidence="2">
    <name>p1cacc514</name>
</geneLocation>
<evidence type="ECO:0000313" key="1">
    <source>
        <dbReference type="EMBL" id="QAY33957.1"/>
    </source>
</evidence>
<dbReference type="Gene3D" id="1.10.1220.10">
    <property type="entry name" value="Met repressor-like"/>
    <property type="match status" value="1"/>
</dbReference>
<organism evidence="1 2">
    <name type="scientific">Bifidobacterium pullorum subsp. gallinarum</name>
    <dbReference type="NCBI Taxonomy" id="78344"/>
    <lineage>
        <taxon>Bacteria</taxon>
        <taxon>Bacillati</taxon>
        <taxon>Actinomycetota</taxon>
        <taxon>Actinomycetes</taxon>
        <taxon>Bifidobacteriales</taxon>
        <taxon>Bifidobacteriaceae</taxon>
        <taxon>Bifidobacterium</taxon>
    </lineage>
</organism>
<dbReference type="GeneID" id="39467807"/>
<protein>
    <submittedName>
        <fullName evidence="1">Uncharacterized protein</fullName>
    </submittedName>
</protein>
<name>A0A4P6DXF3_9BIFI</name>
<proteinExistence type="predicted"/>
<dbReference type="InterPro" id="IPR013321">
    <property type="entry name" value="Arc_rbn_hlx_hlx"/>
</dbReference>
<dbReference type="EMBL" id="CP035465">
    <property type="protein sequence ID" value="QAY33957.1"/>
    <property type="molecule type" value="Genomic_DNA"/>
</dbReference>
<dbReference type="InterPro" id="IPR010985">
    <property type="entry name" value="Ribbon_hlx_hlx"/>
</dbReference>
<evidence type="ECO:0000313" key="2">
    <source>
        <dbReference type="Proteomes" id="UP000293589"/>
    </source>
</evidence>
<keyword evidence="1" id="KW-0614">Plasmid</keyword>
<gene>
    <name evidence="1" type="ORF">ESN35_10410</name>
</gene>
<dbReference type="RefSeq" id="WP_077390251.1">
    <property type="nucleotide sequence ID" value="NZ_CP035465.1"/>
</dbReference>
<reference evidence="1 2" key="1">
    <citation type="submission" date="2019-01" db="EMBL/GenBank/DDBJ databases">
        <title>Complete genome sequence of Bifidobacterium gallinarum CACC 514.</title>
        <authorList>
            <person name="Jung M."/>
        </authorList>
    </citation>
    <scope>NUCLEOTIDE SEQUENCE [LARGE SCALE GENOMIC DNA]</scope>
    <source>
        <strain evidence="1 2">CACC 514</strain>
        <plasmid evidence="2">p1cacc514</plasmid>
    </source>
</reference>
<sequence length="61" mass="6910">MTKLMDVQDNTGRGDGETVRKVMTTFQMDADLKAELKRYCADNGMKMGETINQAIARMLHE</sequence>
<dbReference type="KEGG" id="bgx:ESN35_10410"/>
<dbReference type="GO" id="GO:0006355">
    <property type="term" value="P:regulation of DNA-templated transcription"/>
    <property type="evidence" value="ECO:0007669"/>
    <property type="project" value="InterPro"/>
</dbReference>
<dbReference type="AlphaFoldDB" id="A0A4P6DXF3"/>
<accession>A0A4P6DXF3</accession>
<dbReference type="Proteomes" id="UP000293589">
    <property type="component" value="Plasmid p1CACC514"/>
</dbReference>
<dbReference type="SUPFAM" id="SSF47598">
    <property type="entry name" value="Ribbon-helix-helix"/>
    <property type="match status" value="1"/>
</dbReference>